<dbReference type="EMBL" id="JWZX01001181">
    <property type="protein sequence ID" value="KOO34548.1"/>
    <property type="molecule type" value="Genomic_DNA"/>
</dbReference>
<dbReference type="Gene3D" id="1.10.10.1210">
    <property type="entry name" value="MAGE homology domain, winged helix WH2 motif"/>
    <property type="match status" value="1"/>
</dbReference>
<evidence type="ECO:0000313" key="4">
    <source>
        <dbReference type="Proteomes" id="UP000037460"/>
    </source>
</evidence>
<dbReference type="OrthoDB" id="205198at2759"/>
<sequence length="287" mass="31021">MPPRKRKADEDEDGEEAAPSQAPSQAPQPIKADTAEALATNLCRFVLLREHTRKPITRTEIKDHVMPEHKAQDRSGKIFKQVLAVANEKLGHIFGLKLVDETDAGAGAADDAADDADGGGAGASQAGPSQAAGASQAAAGRGGAGAASGGPRYMLVNLLPHEKMVTEPLTQTDEGQAIYLAFVEVILAIIAESQDKGSHEPTWVKEDELFGHLRKLGLEPDSRLPPPAEPEKVESLVQKRLVNEAFLRRRKQKDRLDAYEYLRGARAVLCRDERRAGDFLANLKKGK</sequence>
<feature type="compositionally biased region" description="Low complexity" evidence="1">
    <location>
        <begin position="123"/>
        <end position="139"/>
    </location>
</feature>
<dbReference type="PANTHER" id="PTHR11736">
    <property type="entry name" value="MELANOMA-ASSOCIATED ANTIGEN MAGE ANTIGEN"/>
    <property type="match status" value="1"/>
</dbReference>
<proteinExistence type="predicted"/>
<evidence type="ECO:0000259" key="2">
    <source>
        <dbReference type="SMART" id="SM01373"/>
    </source>
</evidence>
<dbReference type="InterPro" id="IPR041898">
    <property type="entry name" value="MAGE_WH1"/>
</dbReference>
<dbReference type="PANTHER" id="PTHR11736:SF14">
    <property type="entry name" value="NSE3 HOMOLOG, SMC5-SMC6 COMPLEX COMPONENT"/>
    <property type="match status" value="1"/>
</dbReference>
<protein>
    <recommendedName>
        <fullName evidence="2">MAGE domain-containing protein</fullName>
    </recommendedName>
</protein>
<comment type="caution">
    <text evidence="3">The sequence shown here is derived from an EMBL/GenBank/DDBJ whole genome shotgun (WGS) entry which is preliminary data.</text>
</comment>
<accession>A0A0M0K834</accession>
<dbReference type="SMART" id="SM01373">
    <property type="entry name" value="MAGE"/>
    <property type="match status" value="1"/>
</dbReference>
<feature type="region of interest" description="Disordered" evidence="1">
    <location>
        <begin position="107"/>
        <end position="147"/>
    </location>
</feature>
<evidence type="ECO:0000313" key="3">
    <source>
        <dbReference type="EMBL" id="KOO34548.1"/>
    </source>
</evidence>
<dbReference type="InterPro" id="IPR041899">
    <property type="entry name" value="MAGE_WH2"/>
</dbReference>
<evidence type="ECO:0000256" key="1">
    <source>
        <dbReference type="SAM" id="MobiDB-lite"/>
    </source>
</evidence>
<dbReference type="AlphaFoldDB" id="A0A0M0K834"/>
<feature type="compositionally biased region" description="Low complexity" evidence="1">
    <location>
        <begin position="17"/>
        <end position="29"/>
    </location>
</feature>
<reference evidence="4" key="1">
    <citation type="journal article" date="2015" name="PLoS Genet.">
        <title>Genome Sequence and Transcriptome Analyses of Chrysochromulina tobin: Metabolic Tools for Enhanced Algal Fitness in the Prominent Order Prymnesiales (Haptophyceae).</title>
        <authorList>
            <person name="Hovde B.T."/>
            <person name="Deodato C.R."/>
            <person name="Hunsperger H.M."/>
            <person name="Ryken S.A."/>
            <person name="Yost W."/>
            <person name="Jha R.K."/>
            <person name="Patterson J."/>
            <person name="Monnat R.J. Jr."/>
            <person name="Barlow S.B."/>
            <person name="Starkenburg S.R."/>
            <person name="Cattolico R.A."/>
        </authorList>
    </citation>
    <scope>NUCLEOTIDE SEQUENCE</scope>
    <source>
        <strain evidence="4">CCMP291</strain>
    </source>
</reference>
<dbReference type="InterPro" id="IPR002190">
    <property type="entry name" value="MHD_dom"/>
</dbReference>
<name>A0A0M0K834_9EUKA</name>
<dbReference type="GO" id="GO:0005634">
    <property type="term" value="C:nucleus"/>
    <property type="evidence" value="ECO:0007669"/>
    <property type="project" value="TreeGrafter"/>
</dbReference>
<feature type="domain" description="MAGE" evidence="2">
    <location>
        <begin position="42"/>
        <end position="268"/>
    </location>
</feature>
<keyword evidence="4" id="KW-1185">Reference proteome</keyword>
<feature type="region of interest" description="Disordered" evidence="1">
    <location>
        <begin position="1"/>
        <end position="33"/>
    </location>
</feature>
<dbReference type="InterPro" id="IPR037445">
    <property type="entry name" value="MAGE"/>
</dbReference>
<dbReference type="Pfam" id="PF01454">
    <property type="entry name" value="MAGE"/>
    <property type="match status" value="1"/>
</dbReference>
<organism evidence="3 4">
    <name type="scientific">Chrysochromulina tobinii</name>
    <dbReference type="NCBI Taxonomy" id="1460289"/>
    <lineage>
        <taxon>Eukaryota</taxon>
        <taxon>Haptista</taxon>
        <taxon>Haptophyta</taxon>
        <taxon>Prymnesiophyceae</taxon>
        <taxon>Prymnesiales</taxon>
        <taxon>Chrysochromulinaceae</taxon>
        <taxon>Chrysochromulina</taxon>
    </lineage>
</organism>
<dbReference type="Proteomes" id="UP000037460">
    <property type="component" value="Unassembled WGS sequence"/>
</dbReference>
<gene>
    <name evidence="3" type="ORF">Ctob_008604</name>
</gene>
<dbReference type="Gene3D" id="1.10.10.1200">
    <property type="entry name" value="MAGE homology domain, winged helix WH1 motif"/>
    <property type="match status" value="1"/>
</dbReference>